<dbReference type="OrthoDB" id="9809746at2"/>
<sequence length="200" mass="22142">MKKLLFSLLAVSALGITAFTTLIELPIGADLPKADVKMKDISGKEISLKEAIKKNGLLVMFSCNTCPYVIKNQQRTVEISNYALKNDIGVILINSNEGQRNDDDSFKAMQNYAKEQGYKWFYTIDKNSELADAFGANRTPETFLFNKEGKLVYHGAIDDNPSDGNAVTRKHLKEAIDEALSGKNISVQTSRSVGCTIKRL</sequence>
<proteinExistence type="predicted"/>
<feature type="domain" description="Thioredoxin" evidence="1">
    <location>
        <begin position="25"/>
        <end position="181"/>
    </location>
</feature>
<dbReference type="PANTHER" id="PTHR43640">
    <property type="entry name" value="OS07G0260300 PROTEIN"/>
    <property type="match status" value="1"/>
</dbReference>
<dbReference type="GO" id="GO:0016853">
    <property type="term" value="F:isomerase activity"/>
    <property type="evidence" value="ECO:0007669"/>
    <property type="project" value="UniProtKB-KW"/>
</dbReference>
<dbReference type="Pfam" id="PF08534">
    <property type="entry name" value="Redoxin"/>
    <property type="match status" value="1"/>
</dbReference>
<evidence type="ECO:0000313" key="3">
    <source>
        <dbReference type="Proteomes" id="UP000077177"/>
    </source>
</evidence>
<dbReference type="InterPro" id="IPR013766">
    <property type="entry name" value="Thioredoxin_domain"/>
</dbReference>
<dbReference type="SUPFAM" id="SSF52833">
    <property type="entry name" value="Thioredoxin-like"/>
    <property type="match status" value="1"/>
</dbReference>
<dbReference type="EMBL" id="CP011390">
    <property type="protein sequence ID" value="ANE53252.1"/>
    <property type="molecule type" value="Genomic_DNA"/>
</dbReference>
<dbReference type="InterPro" id="IPR047262">
    <property type="entry name" value="PRX-like1"/>
</dbReference>
<dbReference type="PROSITE" id="PS51352">
    <property type="entry name" value="THIOREDOXIN_2"/>
    <property type="match status" value="1"/>
</dbReference>
<dbReference type="PANTHER" id="PTHR43640:SF1">
    <property type="entry name" value="THIOREDOXIN-DEPENDENT PEROXIREDOXIN"/>
    <property type="match status" value="1"/>
</dbReference>
<protein>
    <submittedName>
        <fullName evidence="2">Thiol-disulfide isomerase</fullName>
    </submittedName>
</protein>
<dbReference type="STRING" id="1492898.SY85_01530"/>
<keyword evidence="3" id="KW-1185">Reference proteome</keyword>
<dbReference type="InterPro" id="IPR013740">
    <property type="entry name" value="Redoxin"/>
</dbReference>
<dbReference type="PATRIC" id="fig|1492898.3.peg.342"/>
<keyword evidence="2" id="KW-0413">Isomerase</keyword>
<dbReference type="RefSeq" id="WP_066409210.1">
    <property type="nucleotide sequence ID" value="NZ_CP011390.1"/>
</dbReference>
<reference evidence="3" key="1">
    <citation type="submission" date="2015-01" db="EMBL/GenBank/DDBJ databases">
        <title>Flavisolibacter sp./LCS9/ whole genome sequencing.</title>
        <authorList>
            <person name="Kim M.K."/>
            <person name="Srinivasan S."/>
            <person name="Lee J.-J."/>
        </authorList>
    </citation>
    <scope>NUCLEOTIDE SEQUENCE [LARGE SCALE GENOMIC DNA]</scope>
    <source>
        <strain evidence="3">LCS9</strain>
    </source>
</reference>
<dbReference type="Gene3D" id="3.40.30.10">
    <property type="entry name" value="Glutaredoxin"/>
    <property type="match status" value="1"/>
</dbReference>
<organism evidence="2 3">
    <name type="scientific">Flavisolibacter tropicus</name>
    <dbReference type="NCBI Taxonomy" id="1492898"/>
    <lineage>
        <taxon>Bacteria</taxon>
        <taxon>Pseudomonadati</taxon>
        <taxon>Bacteroidota</taxon>
        <taxon>Chitinophagia</taxon>
        <taxon>Chitinophagales</taxon>
        <taxon>Chitinophagaceae</taxon>
        <taxon>Flavisolibacter</taxon>
    </lineage>
</organism>
<name>A0A172U216_9BACT</name>
<dbReference type="CDD" id="cd02969">
    <property type="entry name" value="PRX_like1"/>
    <property type="match status" value="1"/>
</dbReference>
<dbReference type="KEGG" id="fla:SY85_01530"/>
<gene>
    <name evidence="2" type="ORF">SY85_01530</name>
</gene>
<dbReference type="InterPro" id="IPR036249">
    <property type="entry name" value="Thioredoxin-like_sf"/>
</dbReference>
<dbReference type="AlphaFoldDB" id="A0A172U216"/>
<dbReference type="GO" id="GO:0016491">
    <property type="term" value="F:oxidoreductase activity"/>
    <property type="evidence" value="ECO:0007669"/>
    <property type="project" value="InterPro"/>
</dbReference>
<reference evidence="2 3" key="2">
    <citation type="journal article" date="2016" name="Int. J. Syst. Evol. Microbiol.">
        <title>Flavisolibacter tropicus sp. nov., isolated from tropical soil.</title>
        <authorList>
            <person name="Lee J.J."/>
            <person name="Kang M.S."/>
            <person name="Kim G.S."/>
            <person name="Lee C.S."/>
            <person name="Lim S."/>
            <person name="Lee J."/>
            <person name="Roh S.H."/>
            <person name="Kang H."/>
            <person name="Ha J.M."/>
            <person name="Bae S."/>
            <person name="Jung H.Y."/>
            <person name="Kim M.K."/>
        </authorList>
    </citation>
    <scope>NUCLEOTIDE SEQUENCE [LARGE SCALE GENOMIC DNA]</scope>
    <source>
        <strain evidence="2 3">LCS9</strain>
    </source>
</reference>
<evidence type="ECO:0000259" key="1">
    <source>
        <dbReference type="PROSITE" id="PS51352"/>
    </source>
</evidence>
<dbReference type="Proteomes" id="UP000077177">
    <property type="component" value="Chromosome"/>
</dbReference>
<evidence type="ECO:0000313" key="2">
    <source>
        <dbReference type="EMBL" id="ANE53252.1"/>
    </source>
</evidence>
<accession>A0A172U216</accession>